<dbReference type="Proteomes" id="UP000827549">
    <property type="component" value="Chromosome 4"/>
</dbReference>
<dbReference type="AlphaFoldDB" id="A0AAF0YDE5"/>
<dbReference type="GeneID" id="87808509"/>
<organism evidence="1 2">
    <name type="scientific">Vanrija pseudolonga</name>
    <dbReference type="NCBI Taxonomy" id="143232"/>
    <lineage>
        <taxon>Eukaryota</taxon>
        <taxon>Fungi</taxon>
        <taxon>Dikarya</taxon>
        <taxon>Basidiomycota</taxon>
        <taxon>Agaricomycotina</taxon>
        <taxon>Tremellomycetes</taxon>
        <taxon>Trichosporonales</taxon>
        <taxon>Trichosporonaceae</taxon>
        <taxon>Vanrija</taxon>
    </lineage>
</organism>
<evidence type="ECO:0000313" key="1">
    <source>
        <dbReference type="EMBL" id="WOO81759.1"/>
    </source>
</evidence>
<gene>
    <name evidence="1" type="ORF">LOC62_04G005280</name>
</gene>
<name>A0AAF0YDE5_9TREE</name>
<keyword evidence="2" id="KW-1185">Reference proteome</keyword>
<sequence length="395" mass="43972">MLDHTAYPEIVDCILCYSSFSTLLVFRLTSKHFRDQANKRLLPHVVLTKFPDKGWGFTLPPSSDLAPGSRVPREPSFVRTLDLANFPPGDDLARFPPGERPTDDTINPLQAGVHTFRRLGNTALASGPSLLWRVHTVVDFIDLSHARPQTSNITVNGVPLPHKQKRRIHLPLDSRRHVIHLKWDAMSTTHLETSVHVFERIEKEGPPWDEGHPYKRLGAVREFVVVLAPTYADDMEWEIPFPSDDTEGTTRPPLMKTAPIFDLVGQLVPALVAGATLTVVGLERVSSRQLGGKAYGLVRPGRDASFTAFEESTKQHWRIMGWSKEQINTAVGALRLADMDEWLLELDDNRADIEGSWPAGYTHYCEGWSGVSSSPVGSCAQCAPPVPRNAEQASR</sequence>
<dbReference type="EMBL" id="CP086717">
    <property type="protein sequence ID" value="WOO81759.1"/>
    <property type="molecule type" value="Genomic_DNA"/>
</dbReference>
<protein>
    <submittedName>
        <fullName evidence="1">Uncharacterized protein</fullName>
    </submittedName>
</protein>
<accession>A0AAF0YDE5</accession>
<evidence type="ECO:0000313" key="2">
    <source>
        <dbReference type="Proteomes" id="UP000827549"/>
    </source>
</evidence>
<reference evidence="1" key="1">
    <citation type="submission" date="2023-10" db="EMBL/GenBank/DDBJ databases">
        <authorList>
            <person name="Noh H."/>
        </authorList>
    </citation>
    <scope>NUCLEOTIDE SEQUENCE</scope>
    <source>
        <strain evidence="1">DUCC4014</strain>
    </source>
</reference>
<dbReference type="RefSeq" id="XP_062627791.1">
    <property type="nucleotide sequence ID" value="XM_062771807.1"/>
</dbReference>
<proteinExistence type="predicted"/>